<proteinExistence type="predicted"/>
<evidence type="ECO:0000313" key="2">
    <source>
        <dbReference type="Proteomes" id="UP000246464"/>
    </source>
</evidence>
<keyword evidence="2" id="KW-1185">Reference proteome</keyword>
<gene>
    <name evidence="1" type="ORF">SMAX5B_013310</name>
</gene>
<sequence>MFDGREIILFSPIFSVESQILTHAAVRSDGGQFLEANTSVHIPDWTATTCSPSDFWEKLISCPGLREGSLLLLLQTSRVTGVNSPTRGRFTAKEQQPSISGLLPVTRQSRLGPNHFKKKFLIELKNEQTRQFLSVVKYTKAEFQDSRDIP</sequence>
<evidence type="ECO:0000313" key="1">
    <source>
        <dbReference type="EMBL" id="AWO99126.1"/>
    </source>
</evidence>
<reference evidence="1 2" key="1">
    <citation type="submission" date="2017-12" db="EMBL/GenBank/DDBJ databases">
        <title>Integrating genomic resources of turbot (Scophthalmus maximus) in depth evaluation of genetic and physical mapping variation across individuals.</title>
        <authorList>
            <person name="Martinez P."/>
        </authorList>
    </citation>
    <scope>NUCLEOTIDE SEQUENCE [LARGE SCALE GENOMIC DNA]</scope>
</reference>
<accession>A0A2U9B5D7</accession>
<dbReference type="AlphaFoldDB" id="A0A2U9B5D7"/>
<name>A0A2U9B5D7_SCOMX</name>
<dbReference type="EMBL" id="CP026245">
    <property type="protein sequence ID" value="AWO99126.1"/>
    <property type="molecule type" value="Genomic_DNA"/>
</dbReference>
<organism evidence="1 2">
    <name type="scientific">Scophthalmus maximus</name>
    <name type="common">Turbot</name>
    <name type="synonym">Psetta maxima</name>
    <dbReference type="NCBI Taxonomy" id="52904"/>
    <lineage>
        <taxon>Eukaryota</taxon>
        <taxon>Metazoa</taxon>
        <taxon>Chordata</taxon>
        <taxon>Craniata</taxon>
        <taxon>Vertebrata</taxon>
        <taxon>Euteleostomi</taxon>
        <taxon>Actinopterygii</taxon>
        <taxon>Neopterygii</taxon>
        <taxon>Teleostei</taxon>
        <taxon>Neoteleostei</taxon>
        <taxon>Acanthomorphata</taxon>
        <taxon>Carangaria</taxon>
        <taxon>Pleuronectiformes</taxon>
        <taxon>Pleuronectoidei</taxon>
        <taxon>Scophthalmidae</taxon>
        <taxon>Scophthalmus</taxon>
    </lineage>
</organism>
<protein>
    <submittedName>
        <fullName evidence="1">Uncharacterized protein</fullName>
    </submittedName>
</protein>
<dbReference type="Proteomes" id="UP000246464">
    <property type="component" value="Chromosome 3"/>
</dbReference>